<protein>
    <submittedName>
        <fullName evidence="2">Uncharacterized protein</fullName>
    </submittedName>
</protein>
<dbReference type="Gene3D" id="2.60.40.1760">
    <property type="entry name" value="glycosyl hydrolase (family 31)"/>
    <property type="match status" value="1"/>
</dbReference>
<evidence type="ECO:0000256" key="1">
    <source>
        <dbReference type="SAM" id="SignalP"/>
    </source>
</evidence>
<keyword evidence="1" id="KW-0732">Signal</keyword>
<accession>A0A819NSZ0</accession>
<reference evidence="2" key="1">
    <citation type="submission" date="2021-02" db="EMBL/GenBank/DDBJ databases">
        <authorList>
            <person name="Nowell W R."/>
        </authorList>
    </citation>
    <scope>NUCLEOTIDE SEQUENCE</scope>
</reference>
<evidence type="ECO:0000313" key="3">
    <source>
        <dbReference type="Proteomes" id="UP000663874"/>
    </source>
</evidence>
<feature type="chain" id="PRO_5032281784" evidence="1">
    <location>
        <begin position="25"/>
        <end position="221"/>
    </location>
</feature>
<dbReference type="SUPFAM" id="SSF74650">
    <property type="entry name" value="Galactose mutarotase-like"/>
    <property type="match status" value="1"/>
</dbReference>
<dbReference type="Proteomes" id="UP000663874">
    <property type="component" value="Unassembled WGS sequence"/>
</dbReference>
<comment type="caution">
    <text evidence="2">The sequence shown here is derived from an EMBL/GenBank/DDBJ whole genome shotgun (WGS) entry which is preliminary data.</text>
</comment>
<dbReference type="InterPro" id="IPR011013">
    <property type="entry name" value="Gal_mutarotase_sf_dom"/>
</dbReference>
<dbReference type="EMBL" id="CAJOBE010006293">
    <property type="protein sequence ID" value="CAF4002745.1"/>
    <property type="molecule type" value="Genomic_DNA"/>
</dbReference>
<gene>
    <name evidence="2" type="ORF">FNK824_LOCUS26037</name>
</gene>
<name>A0A819NSZ0_9BILA</name>
<dbReference type="GO" id="GO:0003824">
    <property type="term" value="F:catalytic activity"/>
    <property type="evidence" value="ECO:0007669"/>
    <property type="project" value="InterPro"/>
</dbReference>
<feature type="signal peptide" evidence="1">
    <location>
        <begin position="1"/>
        <end position="24"/>
    </location>
</feature>
<dbReference type="GO" id="GO:0005975">
    <property type="term" value="P:carbohydrate metabolic process"/>
    <property type="evidence" value="ECO:0007669"/>
    <property type="project" value="InterPro"/>
</dbReference>
<feature type="non-terminal residue" evidence="2">
    <location>
        <position position="221"/>
    </location>
</feature>
<organism evidence="2 3">
    <name type="scientific">Rotaria sordida</name>
    <dbReference type="NCBI Taxonomy" id="392033"/>
    <lineage>
        <taxon>Eukaryota</taxon>
        <taxon>Metazoa</taxon>
        <taxon>Spiralia</taxon>
        <taxon>Gnathifera</taxon>
        <taxon>Rotifera</taxon>
        <taxon>Eurotatoria</taxon>
        <taxon>Bdelloidea</taxon>
        <taxon>Philodinida</taxon>
        <taxon>Philodinidae</taxon>
        <taxon>Rotaria</taxon>
    </lineage>
</organism>
<proteinExistence type="predicted"/>
<dbReference type="CDD" id="cd14752">
    <property type="entry name" value="GH31_N"/>
    <property type="match status" value="1"/>
</dbReference>
<dbReference type="AlphaFoldDB" id="A0A819NSZ0"/>
<evidence type="ECO:0000313" key="2">
    <source>
        <dbReference type="EMBL" id="CAF4002745.1"/>
    </source>
</evidence>
<dbReference type="GO" id="GO:0030246">
    <property type="term" value="F:carbohydrate binding"/>
    <property type="evidence" value="ECO:0007669"/>
    <property type="project" value="InterPro"/>
</dbReference>
<sequence length="221" mass="25513">MLISIIYKHSYKFIILLIFQLISCHDASLCTFTTNIYSNGLKQQLQVESWGSDSIRIRLSPDVIIQTPDYQALLPEQPTLNKEDCQQPNRNTFINGNIEFIINDDNETWSIQRSSDGLILIQVQSIKFLPYNYPVSIYSPIFTLYKLSLIYTHVQNGYLYGLGQHHYGHNLTLPYHNFYLPFVFSSTAPTNGDITIPWYIHTSGFGFLWNQPGYGSFDVHN</sequence>